<reference evidence="1 2" key="1">
    <citation type="submission" date="2023-01" db="EMBL/GenBank/DDBJ databases">
        <authorList>
            <person name="Kreplak J."/>
        </authorList>
    </citation>
    <scope>NUCLEOTIDE SEQUENCE [LARGE SCALE GENOMIC DNA]</scope>
</reference>
<organism evidence="1 2">
    <name type="scientific">Vicia faba</name>
    <name type="common">Broad bean</name>
    <name type="synonym">Faba vulgaris</name>
    <dbReference type="NCBI Taxonomy" id="3906"/>
    <lineage>
        <taxon>Eukaryota</taxon>
        <taxon>Viridiplantae</taxon>
        <taxon>Streptophyta</taxon>
        <taxon>Embryophyta</taxon>
        <taxon>Tracheophyta</taxon>
        <taxon>Spermatophyta</taxon>
        <taxon>Magnoliopsida</taxon>
        <taxon>eudicotyledons</taxon>
        <taxon>Gunneridae</taxon>
        <taxon>Pentapetalae</taxon>
        <taxon>rosids</taxon>
        <taxon>fabids</taxon>
        <taxon>Fabales</taxon>
        <taxon>Fabaceae</taxon>
        <taxon>Papilionoideae</taxon>
        <taxon>50 kb inversion clade</taxon>
        <taxon>NPAAA clade</taxon>
        <taxon>Hologalegina</taxon>
        <taxon>IRL clade</taxon>
        <taxon>Fabeae</taxon>
        <taxon>Vicia</taxon>
    </lineage>
</organism>
<protein>
    <submittedName>
        <fullName evidence="1">Uncharacterized protein</fullName>
    </submittedName>
</protein>
<gene>
    <name evidence="1" type="ORF">VFH_I351680</name>
</gene>
<keyword evidence="2" id="KW-1185">Reference proteome</keyword>
<dbReference type="Proteomes" id="UP001157006">
    <property type="component" value="Chromosome 1L"/>
</dbReference>
<proteinExistence type="predicted"/>
<dbReference type="AlphaFoldDB" id="A0AAV0YVK5"/>
<sequence>MISREQQQQNKFDRPLRKFDPLCIHAHFTAPTGHRHRHLRHLRHLRQTVTFVSSFLRLLRLFTGAYKLLCHLLHTILFSPFSKERNKLVWTEPETPPEAFGGRRGRKESSFVRSKLEHPTQLETLLNNFAHLRYFVRRTRPEYRSSQCFY</sequence>
<evidence type="ECO:0000313" key="2">
    <source>
        <dbReference type="Proteomes" id="UP001157006"/>
    </source>
</evidence>
<evidence type="ECO:0000313" key="1">
    <source>
        <dbReference type="EMBL" id="CAI8588522.1"/>
    </source>
</evidence>
<accession>A0AAV0YVK5</accession>
<dbReference type="EMBL" id="OX451736">
    <property type="protein sequence ID" value="CAI8588522.1"/>
    <property type="molecule type" value="Genomic_DNA"/>
</dbReference>
<name>A0AAV0YVK5_VICFA</name>